<evidence type="ECO:0000256" key="6">
    <source>
        <dbReference type="ARBA" id="ARBA00009320"/>
    </source>
</evidence>
<name>A0A5N6ASZ9_9ACTN</name>
<feature type="compositionally biased region" description="Basic residues" evidence="17">
    <location>
        <begin position="404"/>
        <end position="413"/>
    </location>
</feature>
<dbReference type="GO" id="GO:0052656">
    <property type="term" value="F:L-isoleucine-2-oxoglutarate transaminase activity"/>
    <property type="evidence" value="ECO:0007669"/>
    <property type="project" value="RHEA"/>
</dbReference>
<evidence type="ECO:0000256" key="7">
    <source>
        <dbReference type="ARBA" id="ARBA00022576"/>
    </source>
</evidence>
<feature type="region of interest" description="Disordered" evidence="17">
    <location>
        <begin position="1"/>
        <end position="38"/>
    </location>
</feature>
<dbReference type="NCBIfam" id="TIGR01122">
    <property type="entry name" value="ilvE_I"/>
    <property type="match status" value="1"/>
</dbReference>
<comment type="catalytic activity">
    <reaction evidence="12 16">
        <text>L-valine + 2-oxoglutarate = 3-methyl-2-oxobutanoate + L-glutamate</text>
        <dbReference type="Rhea" id="RHEA:24813"/>
        <dbReference type="ChEBI" id="CHEBI:11851"/>
        <dbReference type="ChEBI" id="CHEBI:16810"/>
        <dbReference type="ChEBI" id="CHEBI:29985"/>
        <dbReference type="ChEBI" id="CHEBI:57762"/>
        <dbReference type="EC" id="2.6.1.42"/>
    </reaction>
</comment>
<feature type="compositionally biased region" description="Basic and acidic residues" evidence="17">
    <location>
        <begin position="361"/>
        <end position="373"/>
    </location>
</feature>
<keyword evidence="7 16" id="KW-0032">Aminotransferase</keyword>
<dbReference type="InterPro" id="IPR050571">
    <property type="entry name" value="Class-IV_PLP-Dep_Aminotrnsfr"/>
</dbReference>
<evidence type="ECO:0000256" key="17">
    <source>
        <dbReference type="SAM" id="MobiDB-lite"/>
    </source>
</evidence>
<protein>
    <recommendedName>
        <fullName evidence="16">Branched-chain-amino-acid aminotransferase</fullName>
        <shortName evidence="16">BCAT</shortName>
        <ecNumber evidence="16">2.6.1.42</ecNumber>
    </recommendedName>
</protein>
<evidence type="ECO:0000313" key="18">
    <source>
        <dbReference type="EMBL" id="KAB8171226.1"/>
    </source>
</evidence>
<organism evidence="18 19">
    <name type="scientific">Streptomyces mimosae</name>
    <dbReference type="NCBI Taxonomy" id="2586635"/>
    <lineage>
        <taxon>Bacteria</taxon>
        <taxon>Bacillati</taxon>
        <taxon>Actinomycetota</taxon>
        <taxon>Actinomycetes</taxon>
        <taxon>Kitasatosporales</taxon>
        <taxon>Streptomycetaceae</taxon>
        <taxon>Streptomyces</taxon>
    </lineage>
</organism>
<keyword evidence="19" id="KW-1185">Reference proteome</keyword>
<dbReference type="GO" id="GO:0009097">
    <property type="term" value="P:isoleucine biosynthetic process"/>
    <property type="evidence" value="ECO:0007669"/>
    <property type="project" value="UniProtKB-UniPathway"/>
</dbReference>
<comment type="caution">
    <text evidence="18">The sequence shown here is derived from an EMBL/GenBank/DDBJ whole genome shotgun (WGS) entry which is preliminary data.</text>
</comment>
<evidence type="ECO:0000256" key="3">
    <source>
        <dbReference type="ARBA" id="ARBA00004824"/>
    </source>
</evidence>
<dbReference type="UniPathway" id="UPA00049">
    <property type="reaction ID" value="UER00062"/>
</dbReference>
<feature type="compositionally biased region" description="Basic residues" evidence="17">
    <location>
        <begin position="241"/>
        <end position="253"/>
    </location>
</feature>
<comment type="similarity">
    <text evidence="6 16">Belongs to the class-IV pyridoxal-phosphate-dependent aminotransferase family.</text>
</comment>
<evidence type="ECO:0000256" key="1">
    <source>
        <dbReference type="ARBA" id="ARBA00001933"/>
    </source>
</evidence>
<dbReference type="PANTHER" id="PTHR42743">
    <property type="entry name" value="AMINO-ACID AMINOTRANSFERASE"/>
    <property type="match status" value="1"/>
</dbReference>
<dbReference type="FunFam" id="3.20.10.10:FF:000002">
    <property type="entry name" value="D-alanine aminotransferase"/>
    <property type="match status" value="1"/>
</dbReference>
<evidence type="ECO:0000256" key="11">
    <source>
        <dbReference type="ARBA" id="ARBA00023304"/>
    </source>
</evidence>
<dbReference type="GO" id="GO:0009098">
    <property type="term" value="P:L-leucine biosynthetic process"/>
    <property type="evidence" value="ECO:0007669"/>
    <property type="project" value="UniProtKB-UniPathway"/>
</dbReference>
<dbReference type="UniPathway" id="UPA00048">
    <property type="reaction ID" value="UER00073"/>
</dbReference>
<evidence type="ECO:0000313" key="19">
    <source>
        <dbReference type="Proteomes" id="UP000314251"/>
    </source>
</evidence>
<reference evidence="18" key="1">
    <citation type="submission" date="2019-10" db="EMBL/GenBank/DDBJ databases">
        <title>Nonomuraea sp. nov., isolated from Phyllanthus amarus.</title>
        <authorList>
            <person name="Klykleung N."/>
            <person name="Tanasupawat S."/>
        </authorList>
    </citation>
    <scope>NUCLEOTIDE SEQUENCE [LARGE SCALE GENOMIC DNA]</scope>
    <source>
        <strain evidence="18">3MP-10</strain>
    </source>
</reference>
<evidence type="ECO:0000256" key="4">
    <source>
        <dbReference type="ARBA" id="ARBA00004931"/>
    </source>
</evidence>
<dbReference type="PROSITE" id="PS00770">
    <property type="entry name" value="AA_TRANSFER_CLASS_4"/>
    <property type="match status" value="1"/>
</dbReference>
<feature type="compositionally biased region" description="Basic residues" evidence="17">
    <location>
        <begin position="340"/>
        <end position="353"/>
    </location>
</feature>
<dbReference type="EMBL" id="VDLY02000001">
    <property type="protein sequence ID" value="KAB8171226.1"/>
    <property type="molecule type" value="Genomic_DNA"/>
</dbReference>
<evidence type="ECO:0000256" key="15">
    <source>
        <dbReference type="RuleBase" id="RU004516"/>
    </source>
</evidence>
<dbReference type="PANTHER" id="PTHR42743:SF4">
    <property type="entry name" value="BRANCHED-CHAIN-AMINO-ACID AMINOTRANSFERASE-RELATED"/>
    <property type="match status" value="1"/>
</dbReference>
<dbReference type="GO" id="GO:0052655">
    <property type="term" value="F:L-valine-2-oxoglutarate transaminase activity"/>
    <property type="evidence" value="ECO:0007669"/>
    <property type="project" value="RHEA"/>
</dbReference>
<proteinExistence type="inferred from homology"/>
<feature type="compositionally biased region" description="Low complexity" evidence="17">
    <location>
        <begin position="16"/>
        <end position="29"/>
    </location>
</feature>
<evidence type="ECO:0000256" key="12">
    <source>
        <dbReference type="ARBA" id="ARBA00048212"/>
    </source>
</evidence>
<feature type="compositionally biased region" description="Basic and acidic residues" evidence="17">
    <location>
        <begin position="257"/>
        <end position="267"/>
    </location>
</feature>
<dbReference type="EC" id="2.6.1.42" evidence="16"/>
<dbReference type="OrthoDB" id="9804984at2"/>
<comment type="pathway">
    <text evidence="5 16">Amino-acid biosynthesis; L-leucine biosynthesis; L-leucine from 3-methyl-2-oxobutanoate: step 4/4.</text>
</comment>
<keyword evidence="8 16" id="KW-0028">Amino-acid biosynthesis</keyword>
<evidence type="ECO:0000256" key="5">
    <source>
        <dbReference type="ARBA" id="ARBA00005072"/>
    </source>
</evidence>
<dbReference type="GO" id="GO:0009099">
    <property type="term" value="P:L-valine biosynthetic process"/>
    <property type="evidence" value="ECO:0007669"/>
    <property type="project" value="UniProtKB-UniPathway"/>
</dbReference>
<comment type="pathway">
    <text evidence="4 16">Amino-acid biosynthesis; L-valine biosynthesis; L-valine from pyruvate: step 4/4.</text>
</comment>
<evidence type="ECO:0000256" key="16">
    <source>
        <dbReference type="RuleBase" id="RU364094"/>
    </source>
</evidence>
<sequence length="785" mass="83453">MATGGDRGAPAGCAARDPPLCRRPFPLLRRTPRPPRRVRHRRPDLRLLRRAAVHHQGRPARPAAGHAVPAGARGVDLLRDDRHHRTRHPLPPGQRRLPRQQHGAVRLLPARLRGARRPACDRRDGAERTPLDGRHVRRRLPQPGRSARQDVAALARRRLPARAGGHPGDSGDGRVLHAECRHVDGQGGAARRPGAARTRHPLPHVHRRAGDAGAAAEHRRAVGRHRLQLPLRLPGGVHPGRGARRRPAPHRAAQRVLRADRPGDRPARSPGRGAAPGRTCRHPPLPGQQAPGPLPHRRPGAADPGRRHGRRRLPVRGTAPARPGPGPDRPQRARGDRLRAGVHHPGPARRRHGLPAGHRPGGRDGHADRRGRDQGGPAAAARPRDGPGAGRAGRLGLPVDRRLRPAGRGHHHGRDGQLEGRPGPRPAPGAGRRAAGGARHGRPAGGQVNAAPAGAAPRDRWVFHQGAFVRAGEVALGPGTQGLHYGTGVFEGIRSFASAAGGGEALIFQAREHFERLRASCRLLRLDLPHGVDELVDIARELLRRNDLFGDSYLRPVVHKLALEPGTPFGVRLRGVSTAVTVLALPMGDYANPDGIRCGVSSWRRVPDSALPARAKITGGYANNALAVDEATAAGYDDAILLNQRGTVAEASTANVFVVHAGQVATPGPDSDILPGLTRAAVTRLLADEAGVAVVERDVLRSELLTADEVFLTGTGCGIVPVVEIDGRPIGEGCPGPVTTRVREAYRRATRGAEPRYRRWNTPVGVAEAADADAAAATAPTGASA</sequence>
<dbReference type="InterPro" id="IPR005785">
    <property type="entry name" value="B_amino_transI"/>
</dbReference>
<evidence type="ECO:0000256" key="2">
    <source>
        <dbReference type="ARBA" id="ARBA00003109"/>
    </source>
</evidence>
<dbReference type="InterPro" id="IPR043131">
    <property type="entry name" value="BCAT-like_N"/>
</dbReference>
<dbReference type="UniPathway" id="UPA00047">
    <property type="reaction ID" value="UER00058"/>
</dbReference>
<dbReference type="InterPro" id="IPR001544">
    <property type="entry name" value="Aminotrans_IV"/>
</dbReference>
<dbReference type="NCBIfam" id="NF005146">
    <property type="entry name" value="PRK06606.1"/>
    <property type="match status" value="1"/>
</dbReference>
<dbReference type="CDD" id="cd00449">
    <property type="entry name" value="PLPDE_IV"/>
    <property type="match status" value="1"/>
</dbReference>
<comment type="function">
    <text evidence="2 16">Acts on leucine, isoleucine and valine.</text>
</comment>
<dbReference type="Pfam" id="PF01063">
    <property type="entry name" value="Aminotran_4"/>
    <property type="match status" value="1"/>
</dbReference>
<comment type="catalytic activity">
    <reaction evidence="14 16">
        <text>L-leucine + 2-oxoglutarate = 4-methyl-2-oxopentanoate + L-glutamate</text>
        <dbReference type="Rhea" id="RHEA:18321"/>
        <dbReference type="ChEBI" id="CHEBI:16810"/>
        <dbReference type="ChEBI" id="CHEBI:17865"/>
        <dbReference type="ChEBI" id="CHEBI:29985"/>
        <dbReference type="ChEBI" id="CHEBI:57427"/>
        <dbReference type="EC" id="2.6.1.42"/>
    </reaction>
</comment>
<dbReference type="AlphaFoldDB" id="A0A5N6ASZ9"/>
<evidence type="ECO:0000256" key="8">
    <source>
        <dbReference type="ARBA" id="ARBA00022605"/>
    </source>
</evidence>
<evidence type="ECO:0000256" key="13">
    <source>
        <dbReference type="ARBA" id="ARBA00048798"/>
    </source>
</evidence>
<evidence type="ECO:0000256" key="9">
    <source>
        <dbReference type="ARBA" id="ARBA00022679"/>
    </source>
</evidence>
<evidence type="ECO:0000256" key="10">
    <source>
        <dbReference type="ARBA" id="ARBA00022898"/>
    </source>
</evidence>
<comment type="catalytic activity">
    <reaction evidence="13 16">
        <text>L-isoleucine + 2-oxoglutarate = (S)-3-methyl-2-oxopentanoate + L-glutamate</text>
        <dbReference type="Rhea" id="RHEA:24801"/>
        <dbReference type="ChEBI" id="CHEBI:16810"/>
        <dbReference type="ChEBI" id="CHEBI:29985"/>
        <dbReference type="ChEBI" id="CHEBI:35146"/>
        <dbReference type="ChEBI" id="CHEBI:58045"/>
        <dbReference type="EC" id="2.6.1.42"/>
    </reaction>
</comment>
<dbReference type="Gene3D" id="3.20.10.10">
    <property type="entry name" value="D-amino Acid Aminotransferase, subunit A, domain 2"/>
    <property type="match status" value="1"/>
</dbReference>
<dbReference type="Proteomes" id="UP000314251">
    <property type="component" value="Unassembled WGS sequence"/>
</dbReference>
<feature type="compositionally biased region" description="Basic and acidic residues" evidence="17">
    <location>
        <begin position="329"/>
        <end position="339"/>
    </location>
</feature>
<dbReference type="GO" id="GO:0052654">
    <property type="term" value="F:L-leucine-2-oxoglutarate transaminase activity"/>
    <property type="evidence" value="ECO:0007669"/>
    <property type="project" value="RHEA"/>
</dbReference>
<gene>
    <name evidence="16" type="primary">ilvE</name>
    <name evidence="18" type="ORF">FH607_001325</name>
</gene>
<feature type="compositionally biased region" description="Basic residues" evidence="17">
    <location>
        <begin position="197"/>
        <end position="207"/>
    </location>
</feature>
<dbReference type="SUPFAM" id="SSF56752">
    <property type="entry name" value="D-aminoacid aminotransferase-like PLP-dependent enzymes"/>
    <property type="match status" value="1"/>
</dbReference>
<dbReference type="Gene3D" id="3.30.470.10">
    <property type="match status" value="1"/>
</dbReference>
<feature type="region of interest" description="Disordered" evidence="17">
    <location>
        <begin position="115"/>
        <end position="150"/>
    </location>
</feature>
<dbReference type="InterPro" id="IPR018300">
    <property type="entry name" value="Aminotrans_IV_CS"/>
</dbReference>
<dbReference type="InterPro" id="IPR036038">
    <property type="entry name" value="Aminotransferase-like"/>
</dbReference>
<comment type="cofactor">
    <cofactor evidence="1 15">
        <name>pyridoxal 5'-phosphate</name>
        <dbReference type="ChEBI" id="CHEBI:597326"/>
    </cofactor>
</comment>
<feature type="compositionally biased region" description="Low complexity" evidence="17">
    <location>
        <begin position="428"/>
        <end position="437"/>
    </location>
</feature>
<keyword evidence="10 15" id="KW-0663">Pyridoxal phosphate</keyword>
<accession>A0A5N6ASZ9</accession>
<keyword evidence="11 16" id="KW-0100">Branched-chain amino acid biosynthesis</keyword>
<dbReference type="InterPro" id="IPR043132">
    <property type="entry name" value="BCAT-like_C"/>
</dbReference>
<comment type="pathway">
    <text evidence="3 16">Amino-acid biosynthesis; L-isoleucine biosynthesis; L-isoleucine from 2-oxobutanoate: step 4/4.</text>
</comment>
<feature type="region of interest" description="Disordered" evidence="17">
    <location>
        <begin position="184"/>
        <end position="453"/>
    </location>
</feature>
<evidence type="ECO:0000256" key="14">
    <source>
        <dbReference type="ARBA" id="ARBA00049229"/>
    </source>
</evidence>
<feature type="compositionally biased region" description="Basic and acidic residues" evidence="17">
    <location>
        <begin position="118"/>
        <end position="134"/>
    </location>
</feature>
<keyword evidence="9 16" id="KW-0808">Transferase</keyword>